<reference evidence="2 3" key="1">
    <citation type="submission" date="2019-03" db="EMBL/GenBank/DDBJ databases">
        <title>Draft genome sequences of novel Actinobacteria.</title>
        <authorList>
            <person name="Sahin N."/>
            <person name="Ay H."/>
            <person name="Saygin H."/>
        </authorList>
    </citation>
    <scope>NUCLEOTIDE SEQUENCE [LARGE SCALE GENOMIC DNA]</scope>
    <source>
        <strain evidence="2 3">JCM 30547</strain>
    </source>
</reference>
<dbReference type="RefSeq" id="WP_132410684.1">
    <property type="nucleotide sequence ID" value="NZ_SMKA01000134.1"/>
</dbReference>
<gene>
    <name evidence="2" type="ORF">E1261_25455</name>
</gene>
<organism evidence="2 3">
    <name type="scientific">Kribbella albertanoniae</name>
    <dbReference type="NCBI Taxonomy" id="1266829"/>
    <lineage>
        <taxon>Bacteria</taxon>
        <taxon>Bacillati</taxon>
        <taxon>Actinomycetota</taxon>
        <taxon>Actinomycetes</taxon>
        <taxon>Propionibacteriales</taxon>
        <taxon>Kribbellaceae</taxon>
        <taxon>Kribbella</taxon>
    </lineage>
</organism>
<sequence length="247" mass="26002">MSELPGFLRARWGRRPEPLVAVEVGGPSVQTATLVDGSVVFVDGVARPETAYRYGLAAPGWVVDGRVRGAHHLGWMDVEAWEELGFPRRPEVSLNDAEAGALGEWLLRVGEPADLLYVVIGTGVGAVRVSAGDVIAVEFGHQVGFGPAVCGGCGRRGCLDAAIGGHALPTPLGAEDEERVRESLVRAIELTELRAGATVVFGGGLVRSHPRVVPELKDMQVERSLAPPEAKSAAHVGVLDLLLRSAS</sequence>
<keyword evidence="3" id="KW-1185">Reference proteome</keyword>
<comment type="caution">
    <text evidence="2">The sequence shown here is derived from an EMBL/GenBank/DDBJ whole genome shotgun (WGS) entry which is preliminary data.</text>
</comment>
<protein>
    <submittedName>
        <fullName evidence="2">ROK family protein</fullName>
    </submittedName>
</protein>
<dbReference type="OrthoDB" id="3225083at2"/>
<dbReference type="Pfam" id="PF00480">
    <property type="entry name" value="ROK"/>
    <property type="match status" value="1"/>
</dbReference>
<accession>A0A4R4PRI2</accession>
<evidence type="ECO:0000256" key="1">
    <source>
        <dbReference type="ARBA" id="ARBA00006479"/>
    </source>
</evidence>
<comment type="similarity">
    <text evidence="1">Belongs to the ROK (NagC/XylR) family.</text>
</comment>
<dbReference type="InterPro" id="IPR043129">
    <property type="entry name" value="ATPase_NBD"/>
</dbReference>
<dbReference type="Proteomes" id="UP000295075">
    <property type="component" value="Unassembled WGS sequence"/>
</dbReference>
<dbReference type="Gene3D" id="3.30.420.40">
    <property type="match status" value="2"/>
</dbReference>
<dbReference type="SUPFAM" id="SSF53067">
    <property type="entry name" value="Actin-like ATPase domain"/>
    <property type="match status" value="1"/>
</dbReference>
<evidence type="ECO:0000313" key="3">
    <source>
        <dbReference type="Proteomes" id="UP000295075"/>
    </source>
</evidence>
<evidence type="ECO:0000313" key="2">
    <source>
        <dbReference type="EMBL" id="TDC24749.1"/>
    </source>
</evidence>
<proteinExistence type="inferred from homology"/>
<name>A0A4R4PRI2_9ACTN</name>
<dbReference type="EMBL" id="SMKA01000134">
    <property type="protein sequence ID" value="TDC24749.1"/>
    <property type="molecule type" value="Genomic_DNA"/>
</dbReference>
<dbReference type="AlphaFoldDB" id="A0A4R4PRI2"/>
<dbReference type="InterPro" id="IPR000600">
    <property type="entry name" value="ROK"/>
</dbReference>